<proteinExistence type="predicted"/>
<evidence type="ECO:0000256" key="1">
    <source>
        <dbReference type="SAM" id="Phobius"/>
    </source>
</evidence>
<gene>
    <name evidence="2" type="ORF">J1792_20305</name>
</gene>
<organism evidence="2 3">
    <name type="scientific">Streptomyces triculaminicus</name>
    <dbReference type="NCBI Taxonomy" id="2816232"/>
    <lineage>
        <taxon>Bacteria</taxon>
        <taxon>Bacillati</taxon>
        <taxon>Actinomycetota</taxon>
        <taxon>Actinomycetes</taxon>
        <taxon>Kitasatosporales</taxon>
        <taxon>Streptomycetaceae</taxon>
        <taxon>Streptomyces</taxon>
    </lineage>
</organism>
<dbReference type="AlphaFoldDB" id="A0A939JS52"/>
<sequence>MNKTREQAVADNIWGASALFMIAAFVCFNFVSGASATKAGWILYACGWVPVLAMLIWCAIKRRKPGVGGAVSISLLIIFALVFWLNHS</sequence>
<feature type="transmembrane region" description="Helical" evidence="1">
    <location>
        <begin position="12"/>
        <end position="35"/>
    </location>
</feature>
<evidence type="ECO:0000313" key="2">
    <source>
        <dbReference type="EMBL" id="MBO0655035.1"/>
    </source>
</evidence>
<evidence type="ECO:0000313" key="3">
    <source>
        <dbReference type="Proteomes" id="UP000664781"/>
    </source>
</evidence>
<keyword evidence="1" id="KW-0472">Membrane</keyword>
<feature type="transmembrane region" description="Helical" evidence="1">
    <location>
        <begin position="67"/>
        <end position="85"/>
    </location>
</feature>
<keyword evidence="1" id="KW-0812">Transmembrane</keyword>
<keyword evidence="3" id="KW-1185">Reference proteome</keyword>
<comment type="caution">
    <text evidence="2">The sequence shown here is derived from an EMBL/GenBank/DDBJ whole genome shotgun (WGS) entry which is preliminary data.</text>
</comment>
<name>A0A939JS52_9ACTN</name>
<reference evidence="2" key="1">
    <citation type="submission" date="2021-03" db="EMBL/GenBank/DDBJ databases">
        <title>Streptomyces strains.</title>
        <authorList>
            <person name="Lund M.B."/>
            <person name="Toerring T."/>
        </authorList>
    </citation>
    <scope>NUCLEOTIDE SEQUENCE</scope>
    <source>
        <strain evidence="2">JCM 4242</strain>
    </source>
</reference>
<dbReference type="RefSeq" id="WP_207247952.1">
    <property type="nucleotide sequence ID" value="NZ_JAFMOF010000003.1"/>
</dbReference>
<protein>
    <submittedName>
        <fullName evidence="2">Uncharacterized protein</fullName>
    </submittedName>
</protein>
<feature type="transmembrane region" description="Helical" evidence="1">
    <location>
        <begin position="41"/>
        <end position="60"/>
    </location>
</feature>
<dbReference type="Proteomes" id="UP000664781">
    <property type="component" value="Unassembled WGS sequence"/>
</dbReference>
<keyword evidence="1" id="KW-1133">Transmembrane helix</keyword>
<dbReference type="EMBL" id="JAFMOF010000003">
    <property type="protein sequence ID" value="MBO0655035.1"/>
    <property type="molecule type" value="Genomic_DNA"/>
</dbReference>
<accession>A0A939JS52</accession>